<dbReference type="InterPro" id="IPR029058">
    <property type="entry name" value="AB_hydrolase_fold"/>
</dbReference>
<feature type="chain" id="PRO_5045842358" evidence="1">
    <location>
        <begin position="29"/>
        <end position="329"/>
    </location>
</feature>
<proteinExistence type="predicted"/>
<sequence length="329" mass="34548">MTARPARPKLRLALAAVLAAALASPAGGAGAKATHPLRHAKSALVAFDVSPFPYDGVIPDKGVPFLDVSQDGRRGHTSPRGGIRWLDETYSDRRVLLYLPAGFDPRRPAVMVVFLHGNGATLARDVAGRQRVPEQLARSGLNAVLVAPQFAVDAQDSSAGRFWEPGTFDAFLNEAGERLAALDGDPAAKPALTHLPVVLVAYSGGYLPAAYALAVGGAGERVRGVVLLDALYGEVDKFAAWVAQRRPPAFFFSAYSDSSRSGNEALKAMLAQAGVAVATGAGPDMSKGAVTFLDAGAGIDHGGFVTQAWVADPLRWVLARIRGYARKGR</sequence>
<accession>A0ABU0JGD3</accession>
<evidence type="ECO:0000313" key="2">
    <source>
        <dbReference type="EMBL" id="MDQ0473345.1"/>
    </source>
</evidence>
<keyword evidence="1" id="KW-0732">Signal</keyword>
<organism evidence="2 3">
    <name type="scientific">Labrys wisconsinensis</name>
    <dbReference type="NCBI Taxonomy" id="425677"/>
    <lineage>
        <taxon>Bacteria</taxon>
        <taxon>Pseudomonadati</taxon>
        <taxon>Pseudomonadota</taxon>
        <taxon>Alphaproteobacteria</taxon>
        <taxon>Hyphomicrobiales</taxon>
        <taxon>Xanthobacteraceae</taxon>
        <taxon>Labrys</taxon>
    </lineage>
</organism>
<reference evidence="2 3" key="1">
    <citation type="submission" date="2023-07" db="EMBL/GenBank/DDBJ databases">
        <title>Genomic Encyclopedia of Type Strains, Phase IV (KMG-IV): sequencing the most valuable type-strain genomes for metagenomic binning, comparative biology and taxonomic classification.</title>
        <authorList>
            <person name="Goeker M."/>
        </authorList>
    </citation>
    <scope>NUCLEOTIDE SEQUENCE [LARGE SCALE GENOMIC DNA]</scope>
    <source>
        <strain evidence="2 3">DSM 19619</strain>
    </source>
</reference>
<protein>
    <submittedName>
        <fullName evidence="2">Acetyl esterase/lipase</fullName>
    </submittedName>
</protein>
<dbReference type="SUPFAM" id="SSF53474">
    <property type="entry name" value="alpha/beta-Hydrolases"/>
    <property type="match status" value="1"/>
</dbReference>
<dbReference type="RefSeq" id="WP_307281490.1">
    <property type="nucleotide sequence ID" value="NZ_JAUSVX010000016.1"/>
</dbReference>
<evidence type="ECO:0000313" key="3">
    <source>
        <dbReference type="Proteomes" id="UP001242480"/>
    </source>
</evidence>
<feature type="signal peptide" evidence="1">
    <location>
        <begin position="1"/>
        <end position="28"/>
    </location>
</feature>
<dbReference type="EMBL" id="JAUSVX010000016">
    <property type="protein sequence ID" value="MDQ0473345.1"/>
    <property type="molecule type" value="Genomic_DNA"/>
</dbReference>
<dbReference type="Proteomes" id="UP001242480">
    <property type="component" value="Unassembled WGS sequence"/>
</dbReference>
<name>A0ABU0JGD3_9HYPH</name>
<comment type="caution">
    <text evidence="2">The sequence shown here is derived from an EMBL/GenBank/DDBJ whole genome shotgun (WGS) entry which is preliminary data.</text>
</comment>
<dbReference type="Gene3D" id="3.40.50.1820">
    <property type="entry name" value="alpha/beta hydrolase"/>
    <property type="match status" value="1"/>
</dbReference>
<evidence type="ECO:0000256" key="1">
    <source>
        <dbReference type="SAM" id="SignalP"/>
    </source>
</evidence>
<keyword evidence="3" id="KW-1185">Reference proteome</keyword>
<gene>
    <name evidence="2" type="ORF">QO011_006381</name>
</gene>